<dbReference type="Pfam" id="PF13023">
    <property type="entry name" value="HD_3"/>
    <property type="match status" value="1"/>
</dbReference>
<dbReference type="InterPro" id="IPR039356">
    <property type="entry name" value="YfbR/HDDC2"/>
</dbReference>
<dbReference type="InterPro" id="IPR006674">
    <property type="entry name" value="HD_domain"/>
</dbReference>
<name>A0ABW1YJ72_9GAMM</name>
<accession>A0ABW1YJ72</accession>
<evidence type="ECO:0000256" key="1">
    <source>
        <dbReference type="ARBA" id="ARBA00022723"/>
    </source>
</evidence>
<evidence type="ECO:0000313" key="4">
    <source>
        <dbReference type="EMBL" id="MFC6632729.1"/>
    </source>
</evidence>
<dbReference type="EMBL" id="JBHSVR010000001">
    <property type="protein sequence ID" value="MFC6632729.1"/>
    <property type="molecule type" value="Genomic_DNA"/>
</dbReference>
<organism evidence="4 5">
    <name type="scientific">Microbulbifer taiwanensis</name>
    <dbReference type="NCBI Taxonomy" id="986746"/>
    <lineage>
        <taxon>Bacteria</taxon>
        <taxon>Pseudomonadati</taxon>
        <taxon>Pseudomonadota</taxon>
        <taxon>Gammaproteobacteria</taxon>
        <taxon>Cellvibrionales</taxon>
        <taxon>Microbulbiferaceae</taxon>
        <taxon>Microbulbifer</taxon>
    </lineage>
</organism>
<sequence>MKEIEQTLEFIVEVEKLKAVLRKTKPVGLERRENSAEHSWHVCLAALMLKDYANEPVDIDRVIKMLLIHDLGEIDAGDTIVYASETAQQKTAEAEGVKRVLAMLPDNRGDEYFKLWCEFEAGESAESRYARAIDRVPPLLHNLRGGGHAWKENDIPKEKVFAVNSRIGDGSRELWQVIEGKLQQAVSSGILK</sequence>
<dbReference type="RefSeq" id="WP_193191936.1">
    <property type="nucleotide sequence ID" value="NZ_JACZFR010000025.1"/>
</dbReference>
<keyword evidence="5" id="KW-1185">Reference proteome</keyword>
<dbReference type="Gene3D" id="1.10.3210.10">
    <property type="entry name" value="Hypothetical protein af1432"/>
    <property type="match status" value="1"/>
</dbReference>
<keyword evidence="2 4" id="KW-0378">Hydrolase</keyword>
<feature type="domain" description="HD" evidence="3">
    <location>
        <begin position="14"/>
        <end position="175"/>
    </location>
</feature>
<dbReference type="PANTHER" id="PTHR11845">
    <property type="entry name" value="5'-DEOXYNUCLEOTIDASE HDDC2"/>
    <property type="match status" value="1"/>
</dbReference>
<comment type="caution">
    <text evidence="4">The sequence shown here is derived from an EMBL/GenBank/DDBJ whole genome shotgun (WGS) entry which is preliminary data.</text>
</comment>
<reference evidence="5" key="1">
    <citation type="journal article" date="2019" name="Int. J. Syst. Evol. Microbiol.">
        <title>The Global Catalogue of Microorganisms (GCM) 10K type strain sequencing project: providing services to taxonomists for standard genome sequencing and annotation.</title>
        <authorList>
            <consortium name="The Broad Institute Genomics Platform"/>
            <consortium name="The Broad Institute Genome Sequencing Center for Infectious Disease"/>
            <person name="Wu L."/>
            <person name="Ma J."/>
        </authorList>
    </citation>
    <scope>NUCLEOTIDE SEQUENCE [LARGE SCALE GENOMIC DNA]</scope>
    <source>
        <strain evidence="5">CGMCC 1.13718</strain>
    </source>
</reference>
<dbReference type="GO" id="GO:0016787">
    <property type="term" value="F:hydrolase activity"/>
    <property type="evidence" value="ECO:0007669"/>
    <property type="project" value="UniProtKB-KW"/>
</dbReference>
<evidence type="ECO:0000256" key="2">
    <source>
        <dbReference type="ARBA" id="ARBA00022801"/>
    </source>
</evidence>
<evidence type="ECO:0000313" key="5">
    <source>
        <dbReference type="Proteomes" id="UP001596425"/>
    </source>
</evidence>
<gene>
    <name evidence="4" type="ORF">ACFQBM_05530</name>
</gene>
<protein>
    <submittedName>
        <fullName evidence="4">HD family hydrolase</fullName>
    </submittedName>
</protein>
<dbReference type="Proteomes" id="UP001596425">
    <property type="component" value="Unassembled WGS sequence"/>
</dbReference>
<dbReference type="PANTHER" id="PTHR11845:SF13">
    <property type="entry name" value="5'-DEOXYNUCLEOTIDASE HDDC2"/>
    <property type="match status" value="1"/>
</dbReference>
<keyword evidence="1" id="KW-0479">Metal-binding</keyword>
<evidence type="ECO:0000259" key="3">
    <source>
        <dbReference type="Pfam" id="PF13023"/>
    </source>
</evidence>
<dbReference type="SUPFAM" id="SSF109604">
    <property type="entry name" value="HD-domain/PDEase-like"/>
    <property type="match status" value="1"/>
</dbReference>
<proteinExistence type="predicted"/>